<reference evidence="2 3" key="3">
    <citation type="submission" date="2020-02" db="EMBL/GenBank/DDBJ databases">
        <title>Newly sequenced genome of strain CSTR1 showed variability in Candidatus Kuenenia stuttgartiensis genomes.</title>
        <authorList>
            <person name="Ding C."/>
            <person name="Adrian L."/>
        </authorList>
    </citation>
    <scope>NUCLEOTIDE SEQUENCE [LARGE SCALE GENOMIC DNA]</scope>
    <source>
        <strain evidence="2 3">CSTR1</strain>
    </source>
</reference>
<name>Q1PX26_KUEST</name>
<reference evidence="1" key="2">
    <citation type="submission" date="2006-01" db="EMBL/GenBank/DDBJ databases">
        <authorList>
            <person name="Genoscope"/>
        </authorList>
    </citation>
    <scope>NUCLEOTIDE SEQUENCE</scope>
</reference>
<protein>
    <submittedName>
        <fullName evidence="1">Uncharacterized protein</fullName>
    </submittedName>
</protein>
<dbReference type="Proteomes" id="UP000501926">
    <property type="component" value="Chromosome"/>
</dbReference>
<sequence length="64" mass="7025">MCIIADQAGAVEKFIRTDVIPFTSRSLRSIVAAQLTQCMPEISNLIVCSAILPSYGITCKNFFK</sequence>
<gene>
    <name evidence="2" type="ORF">KsCSTR_43600</name>
    <name evidence="1" type="ORF">kustc1029</name>
</gene>
<evidence type="ECO:0000313" key="3">
    <source>
        <dbReference type="Proteomes" id="UP000501926"/>
    </source>
</evidence>
<organism evidence="1">
    <name type="scientific">Kuenenia stuttgartiensis</name>
    <dbReference type="NCBI Taxonomy" id="174633"/>
    <lineage>
        <taxon>Bacteria</taxon>
        <taxon>Pseudomonadati</taxon>
        <taxon>Planctomycetota</taxon>
        <taxon>Candidatus Brocadiia</taxon>
        <taxon>Candidatus Brocadiales</taxon>
        <taxon>Candidatus Brocadiaceae</taxon>
        <taxon>Candidatus Kuenenia</taxon>
    </lineage>
</organism>
<reference evidence="1" key="1">
    <citation type="journal article" date="2006" name="Nature">
        <title>Deciphering the evolution and metabolism of an anammox bacterium from a community genome.</title>
        <authorList>
            <person name="Strous M."/>
            <person name="Pelletier E."/>
            <person name="Mangenot S."/>
            <person name="Rattei T."/>
            <person name="Lehner A."/>
            <person name="Taylor M.W."/>
            <person name="Horn M."/>
            <person name="Daims H."/>
            <person name="Bartol-Mavel D."/>
            <person name="Wincker P."/>
            <person name="Barbe V."/>
            <person name="Fonknechten N."/>
            <person name="Vallenet D."/>
            <person name="Segurens B."/>
            <person name="Schenowitz-Truong C."/>
            <person name="Medigue C."/>
            <person name="Collingro A."/>
            <person name="Snel B."/>
            <person name="Dutilh B.E."/>
            <person name="OpDenCamp H.J.M."/>
            <person name="vanDerDrift C."/>
            <person name="Cirpus I."/>
            <person name="vanDePas-Schoonen K.T."/>
            <person name="Harhangi H.R."/>
            <person name="vanNiftrik L."/>
            <person name="Schmid M."/>
            <person name="Keltjens J."/>
            <person name="vanDeVossenberg J."/>
            <person name="Kartal B."/>
            <person name="Meier H."/>
            <person name="Frishman D."/>
            <person name="Huynen M.A."/>
            <person name="Mewes H."/>
            <person name="Weissenbach J."/>
            <person name="Jetten M.S.M."/>
            <person name="Wagner M."/>
            <person name="LePaslier D."/>
        </authorList>
    </citation>
    <scope>NUCLEOTIDE SEQUENCE</scope>
</reference>
<proteinExistence type="predicted"/>
<evidence type="ECO:0000313" key="2">
    <source>
        <dbReference type="EMBL" id="QII13739.1"/>
    </source>
</evidence>
<accession>Q1PX26</accession>
<dbReference type="AlphaFoldDB" id="Q1PX26"/>
<evidence type="ECO:0000313" key="1">
    <source>
        <dbReference type="EMBL" id="CAJ71774.1"/>
    </source>
</evidence>
<dbReference type="EMBL" id="CP049055">
    <property type="protein sequence ID" value="QII13739.1"/>
    <property type="molecule type" value="Genomic_DNA"/>
</dbReference>
<dbReference type="EMBL" id="CT573073">
    <property type="protein sequence ID" value="CAJ71774.1"/>
    <property type="molecule type" value="Genomic_DNA"/>
</dbReference>